<evidence type="ECO:0000313" key="6">
    <source>
        <dbReference type="Proteomes" id="UP000598032"/>
    </source>
</evidence>
<gene>
    <name evidence="5" type="primary">cefD</name>
    <name evidence="5" type="ORF">LMG28140_05987</name>
</gene>
<accession>A0ABN7ICR1</accession>
<dbReference type="PANTHER" id="PTHR14084">
    <property type="entry name" value="KYNURENINASE"/>
    <property type="match status" value="1"/>
</dbReference>
<dbReference type="SUPFAM" id="SSF53383">
    <property type="entry name" value="PLP-dependent transferases"/>
    <property type="match status" value="1"/>
</dbReference>
<keyword evidence="1" id="KW-0662">Pyridine nucleotide biosynthesis</keyword>
<dbReference type="InterPro" id="IPR000192">
    <property type="entry name" value="Aminotrans_V_dom"/>
</dbReference>
<reference evidence="5 6" key="1">
    <citation type="submission" date="2020-10" db="EMBL/GenBank/DDBJ databases">
        <authorList>
            <person name="Peeters C."/>
        </authorList>
    </citation>
    <scope>NUCLEOTIDE SEQUENCE [LARGE SCALE GENOMIC DNA]</scope>
    <source>
        <strain evidence="5 6">LMG 28140</strain>
    </source>
</reference>
<feature type="domain" description="Aminotransferase class V" evidence="4">
    <location>
        <begin position="71"/>
        <end position="350"/>
    </location>
</feature>
<dbReference type="InterPro" id="IPR015421">
    <property type="entry name" value="PyrdxlP-dep_Trfase_major"/>
</dbReference>
<dbReference type="InterPro" id="IPR015422">
    <property type="entry name" value="PyrdxlP-dep_Trfase_small"/>
</dbReference>
<dbReference type="EMBL" id="CAJHCP010000016">
    <property type="protein sequence ID" value="CAD6556810.1"/>
    <property type="molecule type" value="Genomic_DNA"/>
</dbReference>
<sequence>MTQLKDNYEGWLMYHSVGLFPGQEEAVGGALADYTRQWCRRDGSRWEYGLHARDHMLGLWSRLIRCEAAHTFATENVTEAFGRFVSAIGPSRLRGRKVLVAADCFPSLHFLLSGLAARIGFDLVTVPLRAGASYVEDDDYVTRWDAEVALAIITWVTSTTSKRADLTRLATHGRAQGSLIAVDITQAAGVLDFDVNSPQVDFVASTALKWLCGAPGTGLAYIAPHLLDEHLAPLFQGWFSQPDPFNWDITRFSLAPEARRFDNGTPSFLPYVASTPGIEWLLAQPDGAVRAHNLALSQRLIDIVDELGFALLSPRADVERGGSVMAQLPIGQEPDAVVGGLRERGFEIDSRGRTLRFSPGPLTSAAALDRLAPALHRTGS</sequence>
<keyword evidence="5" id="KW-0413">Isomerase</keyword>
<dbReference type="InterPro" id="IPR015424">
    <property type="entry name" value="PyrdxlP-dep_Trfase"/>
</dbReference>
<evidence type="ECO:0000256" key="3">
    <source>
        <dbReference type="ARBA" id="ARBA00022898"/>
    </source>
</evidence>
<evidence type="ECO:0000259" key="4">
    <source>
        <dbReference type="Pfam" id="PF00266"/>
    </source>
</evidence>
<dbReference type="Gene3D" id="3.40.640.10">
    <property type="entry name" value="Type I PLP-dependent aspartate aminotransferase-like (Major domain)"/>
    <property type="match status" value="1"/>
</dbReference>
<dbReference type="Pfam" id="PF00266">
    <property type="entry name" value="Aminotran_5"/>
    <property type="match status" value="1"/>
</dbReference>
<keyword evidence="2" id="KW-0378">Hydrolase</keyword>
<dbReference type="Proteomes" id="UP000598032">
    <property type="component" value="Unassembled WGS sequence"/>
</dbReference>
<proteinExistence type="predicted"/>
<evidence type="ECO:0000256" key="2">
    <source>
        <dbReference type="ARBA" id="ARBA00022801"/>
    </source>
</evidence>
<dbReference type="Gene3D" id="3.90.1150.10">
    <property type="entry name" value="Aspartate Aminotransferase, domain 1"/>
    <property type="match status" value="1"/>
</dbReference>
<dbReference type="InterPro" id="IPR010111">
    <property type="entry name" value="Kynureninase"/>
</dbReference>
<dbReference type="EC" id="5.1.1.17" evidence="5"/>
<dbReference type="RefSeq" id="WP_236592464.1">
    <property type="nucleotide sequence ID" value="NZ_CAJHCP010000016.1"/>
</dbReference>
<organism evidence="5 6">
    <name type="scientific">Paraburkholderia metrosideri</name>
    <dbReference type="NCBI Taxonomy" id="580937"/>
    <lineage>
        <taxon>Bacteria</taxon>
        <taxon>Pseudomonadati</taxon>
        <taxon>Pseudomonadota</taxon>
        <taxon>Betaproteobacteria</taxon>
        <taxon>Burkholderiales</taxon>
        <taxon>Burkholderiaceae</taxon>
        <taxon>Paraburkholderia</taxon>
    </lineage>
</organism>
<evidence type="ECO:0000256" key="1">
    <source>
        <dbReference type="ARBA" id="ARBA00022642"/>
    </source>
</evidence>
<keyword evidence="6" id="KW-1185">Reference proteome</keyword>
<keyword evidence="3" id="KW-0663">Pyridoxal phosphate</keyword>
<name>A0ABN7ICR1_9BURK</name>
<evidence type="ECO:0000313" key="5">
    <source>
        <dbReference type="EMBL" id="CAD6556810.1"/>
    </source>
</evidence>
<dbReference type="GO" id="GO:0045439">
    <property type="term" value="F:isopenicillin-N epimerase activity"/>
    <property type="evidence" value="ECO:0007669"/>
    <property type="project" value="UniProtKB-EC"/>
</dbReference>
<comment type="caution">
    <text evidence="5">The sequence shown here is derived from an EMBL/GenBank/DDBJ whole genome shotgun (WGS) entry which is preliminary data.</text>
</comment>
<protein>
    <submittedName>
        <fullName evidence="5">Isopenicillin N epimerase</fullName>
        <ecNumber evidence="5">5.1.1.17</ecNumber>
    </submittedName>
</protein>
<dbReference type="PANTHER" id="PTHR14084:SF0">
    <property type="entry name" value="KYNURENINASE"/>
    <property type="match status" value="1"/>
</dbReference>